<accession>A0A1V4EQE3</accession>
<gene>
    <name evidence="2" type="ORF">B2M26_13795</name>
</gene>
<dbReference type="InterPro" id="IPR027417">
    <property type="entry name" value="P-loop_NTPase"/>
</dbReference>
<dbReference type="AlphaFoldDB" id="A0A1V4EQE3"/>
<feature type="domain" description="AAA+ ATPase" evidence="1">
    <location>
        <begin position="41"/>
        <end position="188"/>
    </location>
</feature>
<comment type="caution">
    <text evidence="2">The sequence shown here is derived from an EMBL/GenBank/DDBJ whole genome shotgun (WGS) entry which is preliminary data.</text>
</comment>
<dbReference type="GO" id="GO:0016887">
    <property type="term" value="F:ATP hydrolysis activity"/>
    <property type="evidence" value="ECO:0007669"/>
    <property type="project" value="InterPro"/>
</dbReference>
<proteinExistence type="predicted"/>
<dbReference type="SMART" id="SM00382">
    <property type="entry name" value="AAA"/>
    <property type="match status" value="1"/>
</dbReference>
<protein>
    <recommendedName>
        <fullName evidence="1">AAA+ ATPase domain-containing protein</fullName>
    </recommendedName>
</protein>
<dbReference type="EMBL" id="MWPS01000044">
    <property type="protein sequence ID" value="OPG15070.1"/>
    <property type="molecule type" value="Genomic_DNA"/>
</dbReference>
<dbReference type="PANTHER" id="PTHR35894">
    <property type="entry name" value="GENERAL SECRETION PATHWAY PROTEIN A-RELATED"/>
    <property type="match status" value="1"/>
</dbReference>
<dbReference type="InterPro" id="IPR003593">
    <property type="entry name" value="AAA+_ATPase"/>
</dbReference>
<evidence type="ECO:0000313" key="2">
    <source>
        <dbReference type="EMBL" id="OPG15070.1"/>
    </source>
</evidence>
<name>A0A1V4EQE3_9BACL</name>
<dbReference type="InterPro" id="IPR052026">
    <property type="entry name" value="ExeA_AAA_ATPase_DNA-bind"/>
</dbReference>
<dbReference type="Pfam" id="PF13401">
    <property type="entry name" value="AAA_22"/>
    <property type="match status" value="1"/>
</dbReference>
<evidence type="ECO:0000259" key="1">
    <source>
        <dbReference type="SMART" id="SM00382"/>
    </source>
</evidence>
<keyword evidence="3" id="KW-1185">Reference proteome</keyword>
<reference evidence="2 3" key="1">
    <citation type="submission" date="2017-02" db="EMBL/GenBank/DDBJ databases">
        <title>Draft genome of Acidibacillus ferrooxidans Huett2.</title>
        <authorList>
            <person name="Schopf S."/>
        </authorList>
    </citation>
    <scope>NUCLEOTIDE SEQUENCE [LARGE SCALE GENOMIC DNA]</scope>
    <source>
        <strain evidence="2 3">Huett2</strain>
    </source>
</reference>
<organism evidence="2 3">
    <name type="scientific">Ferroacidibacillus organovorans</name>
    <dbReference type="NCBI Taxonomy" id="1765683"/>
    <lineage>
        <taxon>Bacteria</taxon>
        <taxon>Bacillati</taxon>
        <taxon>Bacillota</taxon>
        <taxon>Bacilli</taxon>
        <taxon>Bacillales</taxon>
        <taxon>Alicyclobacillaceae</taxon>
        <taxon>Ferroacidibacillus</taxon>
    </lineage>
</organism>
<dbReference type="PANTHER" id="PTHR35894:SF1">
    <property type="entry name" value="PHOSPHORIBULOKINASE _ URIDINE KINASE FAMILY"/>
    <property type="match status" value="1"/>
</dbReference>
<dbReference type="RefSeq" id="WP_079291730.1">
    <property type="nucleotide sequence ID" value="NZ_MWPS01000044.1"/>
</dbReference>
<dbReference type="Proteomes" id="UP000190229">
    <property type="component" value="Unassembled WGS sequence"/>
</dbReference>
<dbReference type="Gene3D" id="3.40.50.300">
    <property type="entry name" value="P-loop containing nucleotide triphosphate hydrolases"/>
    <property type="match status" value="1"/>
</dbReference>
<dbReference type="CDD" id="cd00009">
    <property type="entry name" value="AAA"/>
    <property type="match status" value="1"/>
</dbReference>
<dbReference type="SUPFAM" id="SSF52540">
    <property type="entry name" value="P-loop containing nucleoside triphosphate hydrolases"/>
    <property type="match status" value="1"/>
</dbReference>
<dbReference type="InterPro" id="IPR049945">
    <property type="entry name" value="AAA_22"/>
</dbReference>
<evidence type="ECO:0000313" key="3">
    <source>
        <dbReference type="Proteomes" id="UP000190229"/>
    </source>
</evidence>
<sequence>MIAEHFGWTTDPFDRDIPVDSLVSFHAHSEVTARLLFAAEHRQLALVTGDTGMGKTTAVRAAMHRLDSARYRPIYVASAGLTSQTLLRILLERLHIEPRFRYSDNHALVQAALEDSHASGQQVVFVIDEAHDLNPLLLGQLRYLLNFRTDSFSPLSLWLVGQTELRETLRLRVLTPLSQRIEMRYAMTPMTVEELSFYMKEQLLRVGEERMVFAADAVAQIAKLSKGVPRVVNSICKAALLNVAMQGEQVVGVTNVESAWLEVNG</sequence>